<dbReference type="PANTHER" id="PTHR30244">
    <property type="entry name" value="TRANSAMINASE"/>
    <property type="match status" value="1"/>
</dbReference>
<dbReference type="Gene3D" id="3.40.640.10">
    <property type="entry name" value="Type I PLP-dependent aspartate aminotransferase-like (Major domain)"/>
    <property type="match status" value="1"/>
</dbReference>
<evidence type="ECO:0000256" key="1">
    <source>
        <dbReference type="ARBA" id="ARBA00001933"/>
    </source>
</evidence>
<organism evidence="3 4">
    <name type="scientific">Rhodococcus ruber</name>
    <dbReference type="NCBI Taxonomy" id="1830"/>
    <lineage>
        <taxon>Bacteria</taxon>
        <taxon>Bacillati</taxon>
        <taxon>Actinomycetota</taxon>
        <taxon>Actinomycetes</taxon>
        <taxon>Mycobacteriales</taxon>
        <taxon>Nocardiaceae</taxon>
        <taxon>Rhodococcus</taxon>
    </lineage>
</organism>
<dbReference type="InterPro" id="IPR015421">
    <property type="entry name" value="PyrdxlP-dep_Trfase_major"/>
</dbReference>
<name>A0ABT4M8A7_9NOCA</name>
<dbReference type="CDD" id="cd00616">
    <property type="entry name" value="AHBA_syn"/>
    <property type="match status" value="1"/>
</dbReference>
<dbReference type="PANTHER" id="PTHR30244:SF34">
    <property type="entry name" value="DTDP-4-AMINO-4,6-DIDEOXYGALACTOSE TRANSAMINASE"/>
    <property type="match status" value="1"/>
</dbReference>
<keyword evidence="3" id="KW-0032">Aminotransferase</keyword>
<dbReference type="Gene3D" id="3.90.1150.10">
    <property type="entry name" value="Aspartate Aminotransferase, domain 1"/>
    <property type="match status" value="1"/>
</dbReference>
<dbReference type="EMBL" id="JAPWIJ010000001">
    <property type="protein sequence ID" value="MCZ4516979.1"/>
    <property type="molecule type" value="Genomic_DNA"/>
</dbReference>
<proteinExistence type="inferred from homology"/>
<keyword evidence="3" id="KW-0808">Transferase</keyword>
<dbReference type="GO" id="GO:0008483">
    <property type="term" value="F:transaminase activity"/>
    <property type="evidence" value="ECO:0007669"/>
    <property type="project" value="UniProtKB-KW"/>
</dbReference>
<sequence length="368" mass="39499">MSVIAISSVVFGEDVEREVLDTLRSGIVAQGPKVKRFEEQFAELVGADHAVAVNNGTTALGAALEIQDLQPGDEVLTSPFTFVATLNAILDAGAIVRFADISAGDFNIDPADAASRITDRTAVLMPVHLYGQSADMAALGALAQQHGLAIVEDAAQAHGATFDGRGVGTFGLGCFSFYATKNLTTAEGGMITTDDDAVADRLRVLRNQGMRARYQYEVVGHNYRMTDLQASLGLPQLAGYRAQVEQRRRNAEMLATGLKDVAGLTLPAELERRGHVWHQYTVLVDEDAPIDRDELASRLADAGVGSGIYYPKTAYDYDCYRDHPNVVIEDTPVATSVSRRCLSIPVHANLSVGDVDTVVSAVRSAMEK</sequence>
<comment type="cofactor">
    <cofactor evidence="1">
        <name>pyridoxal 5'-phosphate</name>
        <dbReference type="ChEBI" id="CHEBI:597326"/>
    </cofactor>
</comment>
<keyword evidence="2" id="KW-0663">Pyridoxal phosphate</keyword>
<dbReference type="InterPro" id="IPR000653">
    <property type="entry name" value="DegT/StrS_aminotransferase"/>
</dbReference>
<accession>A0ABT4M8A7</accession>
<dbReference type="Pfam" id="PF01041">
    <property type="entry name" value="DegT_DnrJ_EryC1"/>
    <property type="match status" value="1"/>
</dbReference>
<comment type="caution">
    <text evidence="3">The sequence shown here is derived from an EMBL/GenBank/DDBJ whole genome shotgun (WGS) entry which is preliminary data.</text>
</comment>
<protein>
    <submittedName>
        <fullName evidence="3">DegT/DnrJ/EryC1/StrS family aminotransferase</fullName>
    </submittedName>
</protein>
<dbReference type="InterPro" id="IPR015422">
    <property type="entry name" value="PyrdxlP-dep_Trfase_small"/>
</dbReference>
<dbReference type="PIRSF" id="PIRSF000390">
    <property type="entry name" value="PLP_StrS"/>
    <property type="match status" value="1"/>
</dbReference>
<keyword evidence="4" id="KW-1185">Reference proteome</keyword>
<evidence type="ECO:0000313" key="4">
    <source>
        <dbReference type="Proteomes" id="UP001081071"/>
    </source>
</evidence>
<dbReference type="SUPFAM" id="SSF53383">
    <property type="entry name" value="PLP-dependent transferases"/>
    <property type="match status" value="1"/>
</dbReference>
<gene>
    <name evidence="3" type="ORF">O4220_00530</name>
</gene>
<dbReference type="InterPro" id="IPR015424">
    <property type="entry name" value="PyrdxlP-dep_Trfase"/>
</dbReference>
<evidence type="ECO:0000313" key="3">
    <source>
        <dbReference type="EMBL" id="MCZ4516979.1"/>
    </source>
</evidence>
<reference evidence="3" key="1">
    <citation type="submission" date="2022-12" db="EMBL/GenBank/DDBJ databases">
        <authorList>
            <person name="Krivoruchko A.V."/>
            <person name="Elkin A."/>
        </authorList>
    </citation>
    <scope>NUCLEOTIDE SEQUENCE</scope>
    <source>
        <strain evidence="3">IEGM 1391</strain>
    </source>
</reference>
<evidence type="ECO:0000256" key="2">
    <source>
        <dbReference type="RuleBase" id="RU004508"/>
    </source>
</evidence>
<comment type="similarity">
    <text evidence="2">Belongs to the DegT/DnrJ/EryC1 family.</text>
</comment>
<dbReference type="Proteomes" id="UP001081071">
    <property type="component" value="Unassembled WGS sequence"/>
</dbReference>